<proteinExistence type="predicted"/>
<name>A0A1G9Y4N6_9ACTN</name>
<dbReference type="STRING" id="1137991.SAMN05660642_03892"/>
<reference evidence="3" key="1">
    <citation type="submission" date="2016-10" db="EMBL/GenBank/DDBJ databases">
        <authorList>
            <person name="Varghese N."/>
            <person name="Submissions S."/>
        </authorList>
    </citation>
    <scope>NUCLEOTIDE SEQUENCE [LARGE SCALE GENOMIC DNA]</scope>
    <source>
        <strain evidence="3">DSM 45419</strain>
    </source>
</reference>
<organism evidence="2 3">
    <name type="scientific">Geodermatophilus siccatus</name>
    <dbReference type="NCBI Taxonomy" id="1137991"/>
    <lineage>
        <taxon>Bacteria</taxon>
        <taxon>Bacillati</taxon>
        <taxon>Actinomycetota</taxon>
        <taxon>Actinomycetes</taxon>
        <taxon>Geodermatophilales</taxon>
        <taxon>Geodermatophilaceae</taxon>
        <taxon>Geodermatophilus</taxon>
    </lineage>
</organism>
<dbReference type="Proteomes" id="UP000198680">
    <property type="component" value="Unassembled WGS sequence"/>
</dbReference>
<protein>
    <submittedName>
        <fullName evidence="2">Uncharacterized protein</fullName>
    </submittedName>
</protein>
<feature type="region of interest" description="Disordered" evidence="1">
    <location>
        <begin position="1"/>
        <end position="56"/>
    </location>
</feature>
<dbReference type="EMBL" id="FNHE01000011">
    <property type="protein sequence ID" value="SDN04044.1"/>
    <property type="molecule type" value="Genomic_DNA"/>
</dbReference>
<dbReference type="AlphaFoldDB" id="A0A1G9Y4N6"/>
<evidence type="ECO:0000256" key="1">
    <source>
        <dbReference type="SAM" id="MobiDB-lite"/>
    </source>
</evidence>
<dbReference type="RefSeq" id="WP_175479649.1">
    <property type="nucleotide sequence ID" value="NZ_FNHE01000011.1"/>
</dbReference>
<gene>
    <name evidence="2" type="ORF">SAMN05660642_03892</name>
</gene>
<keyword evidence="3" id="KW-1185">Reference proteome</keyword>
<accession>A0A1G9Y4N6</accession>
<sequence>MEPDPREPTGDLGYDMAHEVTGRPRPQDEAPHPPAEDTRDDAAGDYGYDEAHDFRR</sequence>
<evidence type="ECO:0000313" key="2">
    <source>
        <dbReference type="EMBL" id="SDN04044.1"/>
    </source>
</evidence>
<evidence type="ECO:0000313" key="3">
    <source>
        <dbReference type="Proteomes" id="UP000198680"/>
    </source>
</evidence>
<feature type="compositionally biased region" description="Basic and acidic residues" evidence="1">
    <location>
        <begin position="16"/>
        <end position="42"/>
    </location>
</feature>